<dbReference type="PANTHER" id="PTHR47891">
    <property type="entry name" value="TRANSPORTER-RELATED"/>
    <property type="match status" value="1"/>
</dbReference>
<name>K9AGC7_9STAP</name>
<dbReference type="AlphaFoldDB" id="K9AGC7"/>
<dbReference type="RefSeq" id="WP_009385454.1">
    <property type="nucleotide sequence ID" value="NZ_AMSQ01000038.1"/>
</dbReference>
<evidence type="ECO:0000256" key="3">
    <source>
        <dbReference type="ARBA" id="ARBA00022692"/>
    </source>
</evidence>
<evidence type="ECO:0000313" key="7">
    <source>
        <dbReference type="EMBL" id="EKU45176.1"/>
    </source>
</evidence>
<dbReference type="PATRIC" id="fig|1229783.3.peg.2286"/>
<dbReference type="Pfam" id="PF01544">
    <property type="entry name" value="CorA"/>
    <property type="match status" value="1"/>
</dbReference>
<comment type="subcellular location">
    <subcellularLocation>
        <location evidence="1">Membrane</location>
        <topology evidence="1">Multi-pass membrane protein</topology>
    </subcellularLocation>
</comment>
<dbReference type="eggNOG" id="COG0598">
    <property type="taxonomic scope" value="Bacteria"/>
</dbReference>
<dbReference type="CDD" id="cd12827">
    <property type="entry name" value="EcCorA_ZntB-like_u2"/>
    <property type="match status" value="1"/>
</dbReference>
<dbReference type="InterPro" id="IPR045861">
    <property type="entry name" value="CorA_cytoplasmic_dom"/>
</dbReference>
<comment type="similarity">
    <text evidence="2">Belongs to the CorA metal ion transporter (MIT) (TC 1.A.35) family.</text>
</comment>
<reference evidence="7 8" key="1">
    <citation type="journal article" date="2013" name="Genome Announc.">
        <title>Genome Sequence of Staphylococcus massiliensis Strain S46, Isolated from the Surface of Healthy Human Skin.</title>
        <authorList>
            <person name="Srivastav R."/>
            <person name="Singh A."/>
            <person name="Jangir P.K."/>
            <person name="Kumari C."/>
            <person name="Muduli S."/>
            <person name="Sharma R."/>
        </authorList>
    </citation>
    <scope>NUCLEOTIDE SEQUENCE [LARGE SCALE GENOMIC DNA]</scope>
    <source>
        <strain evidence="7 8">S46</strain>
    </source>
</reference>
<dbReference type="OrthoDB" id="9803416at2"/>
<dbReference type="SUPFAM" id="SSF144083">
    <property type="entry name" value="Magnesium transport protein CorA, transmembrane region"/>
    <property type="match status" value="1"/>
</dbReference>
<keyword evidence="8" id="KW-1185">Reference proteome</keyword>
<dbReference type="GO" id="GO:0016020">
    <property type="term" value="C:membrane"/>
    <property type="evidence" value="ECO:0007669"/>
    <property type="project" value="UniProtKB-SubCell"/>
</dbReference>
<feature type="transmembrane region" description="Helical" evidence="6">
    <location>
        <begin position="286"/>
        <end position="307"/>
    </location>
</feature>
<dbReference type="PANTHER" id="PTHR47891:SF2">
    <property type="entry name" value="MAGNESIUM AND COBALT TRANSPORTER"/>
    <property type="match status" value="1"/>
</dbReference>
<dbReference type="GO" id="GO:0046873">
    <property type="term" value="F:metal ion transmembrane transporter activity"/>
    <property type="evidence" value="ECO:0007669"/>
    <property type="project" value="InterPro"/>
</dbReference>
<sequence>MIQAYKNDDNLNICEVSDWHESQWLNVVQPSREEIETLTRTFNIPLDFIEDPLDSEESGRTEYDSDSGHSLIIIDFPIVNDSKRKVMSFTTTPIGIILSKNQIITICSEKYDFLEYLKQQPLNLKFRSQFAIKLLLDIATQYNRNLRLLNKSRIRTERSLKRGITNKHLYDLMEIEKSLLYFFAALNTNSLVFKNLFKLPAIKRFEEDQELLEDLHVEHKQSLDTTELYISILESITSSYTSLLSNEMNTIMKTLTLFTVFLTLPTLVFSFFGMNVQLPISTDSPVSWLMIIGISLILICVTGIFLWRKNKI</sequence>
<evidence type="ECO:0000256" key="1">
    <source>
        <dbReference type="ARBA" id="ARBA00004141"/>
    </source>
</evidence>
<dbReference type="Gene3D" id="1.20.58.340">
    <property type="entry name" value="Magnesium transport protein CorA, transmembrane region"/>
    <property type="match status" value="2"/>
</dbReference>
<proteinExistence type="inferred from homology"/>
<dbReference type="Proteomes" id="UP000009885">
    <property type="component" value="Unassembled WGS sequence"/>
</dbReference>
<protein>
    <recommendedName>
        <fullName evidence="9">Magnesium transporter CorA</fullName>
    </recommendedName>
</protein>
<comment type="caution">
    <text evidence="7">The sequence shown here is derived from an EMBL/GenBank/DDBJ whole genome shotgun (WGS) entry which is preliminary data.</text>
</comment>
<gene>
    <name evidence="7" type="ORF">C273_11565</name>
</gene>
<evidence type="ECO:0008006" key="9">
    <source>
        <dbReference type="Google" id="ProtNLM"/>
    </source>
</evidence>
<keyword evidence="5 6" id="KW-0472">Membrane</keyword>
<evidence type="ECO:0000313" key="8">
    <source>
        <dbReference type="Proteomes" id="UP000009885"/>
    </source>
</evidence>
<accession>K9AGC7</accession>
<feature type="transmembrane region" description="Helical" evidence="6">
    <location>
        <begin position="255"/>
        <end position="274"/>
    </location>
</feature>
<dbReference type="InterPro" id="IPR045863">
    <property type="entry name" value="CorA_TM1_TM2"/>
</dbReference>
<dbReference type="InterPro" id="IPR002523">
    <property type="entry name" value="MgTranspt_CorA/ZnTranspt_ZntB"/>
</dbReference>
<evidence type="ECO:0000256" key="2">
    <source>
        <dbReference type="ARBA" id="ARBA00009765"/>
    </source>
</evidence>
<evidence type="ECO:0000256" key="5">
    <source>
        <dbReference type="ARBA" id="ARBA00023136"/>
    </source>
</evidence>
<organism evidence="7 8">
    <name type="scientific">Staphylococcus massiliensis S46</name>
    <dbReference type="NCBI Taxonomy" id="1229783"/>
    <lineage>
        <taxon>Bacteria</taxon>
        <taxon>Bacillati</taxon>
        <taxon>Bacillota</taxon>
        <taxon>Bacilli</taxon>
        <taxon>Bacillales</taxon>
        <taxon>Staphylococcaceae</taxon>
        <taxon>Staphylococcus</taxon>
    </lineage>
</organism>
<evidence type="ECO:0000256" key="6">
    <source>
        <dbReference type="SAM" id="Phobius"/>
    </source>
</evidence>
<keyword evidence="4 6" id="KW-1133">Transmembrane helix</keyword>
<evidence type="ECO:0000256" key="4">
    <source>
        <dbReference type="ARBA" id="ARBA00022989"/>
    </source>
</evidence>
<dbReference type="EMBL" id="AMSQ01000038">
    <property type="protein sequence ID" value="EKU45176.1"/>
    <property type="molecule type" value="Genomic_DNA"/>
</dbReference>
<keyword evidence="3 6" id="KW-0812">Transmembrane</keyword>
<dbReference type="Gene3D" id="3.30.460.20">
    <property type="entry name" value="CorA soluble domain-like"/>
    <property type="match status" value="1"/>
</dbReference>
<dbReference type="InterPro" id="IPR047199">
    <property type="entry name" value="CorA-like"/>
</dbReference>
<dbReference type="SUPFAM" id="SSF143865">
    <property type="entry name" value="CorA soluble domain-like"/>
    <property type="match status" value="1"/>
</dbReference>